<keyword evidence="3" id="KW-1185">Reference proteome</keyword>
<keyword evidence="1" id="KW-1133">Transmembrane helix</keyword>
<feature type="transmembrane region" description="Helical" evidence="1">
    <location>
        <begin position="81"/>
        <end position="100"/>
    </location>
</feature>
<feature type="transmembrane region" description="Helical" evidence="1">
    <location>
        <begin position="46"/>
        <end position="69"/>
    </location>
</feature>
<evidence type="ECO:0000313" key="2">
    <source>
        <dbReference type="EMBL" id="SIN59524.1"/>
    </source>
</evidence>
<protein>
    <submittedName>
        <fullName evidence="2">Uncharacterized protein</fullName>
    </submittedName>
</protein>
<sequence>MTIIAYALYLVLAIGMTIWVAHTLSRNGLVFLVRCFGHDQELATSVNHLLVVGFYLVNLGFIAIALSYADEPQTAVEVIRFLAWKVGVAILVLGFMHFFNMHSIARYGQKVADWIHERIDREDLAEHGVRYAAPADGRG</sequence>
<accession>A0A1N6CMA8</accession>
<dbReference type="EMBL" id="FSQW01000001">
    <property type="protein sequence ID" value="SIN59524.1"/>
    <property type="molecule type" value="Genomic_DNA"/>
</dbReference>
<reference evidence="3" key="1">
    <citation type="submission" date="2016-11" db="EMBL/GenBank/DDBJ databases">
        <authorList>
            <person name="Varghese N."/>
            <person name="Submissions S."/>
        </authorList>
    </citation>
    <scope>NUCLEOTIDE SEQUENCE [LARGE SCALE GENOMIC DNA]</scope>
    <source>
        <strain evidence="3">DSM 22363</strain>
    </source>
</reference>
<feature type="transmembrane region" description="Helical" evidence="1">
    <location>
        <begin position="6"/>
        <end position="25"/>
    </location>
</feature>
<gene>
    <name evidence="2" type="ORF">SAMN02745824_0052</name>
</gene>
<proteinExistence type="predicted"/>
<evidence type="ECO:0000256" key="1">
    <source>
        <dbReference type="SAM" id="Phobius"/>
    </source>
</evidence>
<dbReference type="RefSeq" id="WP_074203183.1">
    <property type="nucleotide sequence ID" value="NZ_FSQW01000001.1"/>
</dbReference>
<organism evidence="2 3">
    <name type="scientific">Parasphingorhabdus marina DSM 22363</name>
    <dbReference type="NCBI Taxonomy" id="1123272"/>
    <lineage>
        <taxon>Bacteria</taxon>
        <taxon>Pseudomonadati</taxon>
        <taxon>Pseudomonadota</taxon>
        <taxon>Alphaproteobacteria</taxon>
        <taxon>Sphingomonadales</taxon>
        <taxon>Sphingomonadaceae</taxon>
        <taxon>Parasphingorhabdus</taxon>
    </lineage>
</organism>
<evidence type="ECO:0000313" key="3">
    <source>
        <dbReference type="Proteomes" id="UP000185192"/>
    </source>
</evidence>
<keyword evidence="1" id="KW-0812">Transmembrane</keyword>
<dbReference type="AlphaFoldDB" id="A0A1N6CMA8"/>
<name>A0A1N6CMA8_9SPHN</name>
<dbReference type="Proteomes" id="UP000185192">
    <property type="component" value="Unassembled WGS sequence"/>
</dbReference>
<dbReference type="STRING" id="1123272.SAMN02745824_0052"/>
<keyword evidence="1" id="KW-0472">Membrane</keyword>